<name>A0A8H4IZV7_9PEZI</name>
<accession>A0A8H4IZV7</accession>
<feature type="region of interest" description="Disordered" evidence="1">
    <location>
        <begin position="76"/>
        <end position="103"/>
    </location>
</feature>
<sequence length="203" mass="21942">MADISELPAEIAAYEESMTPADRARLEQMLPDEQRRVLQKIIRDGAADDVAIEAGAHVPHRLLVVRVMAMGGGGRGIVGGGRGSGQPPGHHPHRPRRPAGCVDEAPGQPLGLIIMELEGLTDAMAPPVERSRTGAAQDVAGIRRALGLLGEHLERLGYSWANFVDVMRVWDVTSFENMSDAGIVHGTTADMRAAFRELRKYKP</sequence>
<evidence type="ECO:0000256" key="1">
    <source>
        <dbReference type="SAM" id="MobiDB-lite"/>
    </source>
</evidence>
<evidence type="ECO:0000313" key="3">
    <source>
        <dbReference type="EMBL" id="KAF4311858.1"/>
    </source>
</evidence>
<reference evidence="2 4" key="1">
    <citation type="submission" date="2020-04" db="EMBL/GenBank/DDBJ databases">
        <title>Genome Assembly and Annotation of Botryosphaeria dothidea sdau 11-99, a Latent Pathogen of Apple Fruit Ring Rot in China.</title>
        <authorList>
            <person name="Yu C."/>
            <person name="Diao Y."/>
            <person name="Lu Q."/>
            <person name="Zhao J."/>
            <person name="Cui S."/>
            <person name="Peng C."/>
            <person name="He B."/>
            <person name="Liu H."/>
        </authorList>
    </citation>
    <scope>NUCLEOTIDE SEQUENCE [LARGE SCALE GENOMIC DNA]</scope>
    <source>
        <strain evidence="2">Sdau11-99</strain>
        <strain evidence="4">sdau11-99</strain>
    </source>
</reference>
<gene>
    <name evidence="3" type="ORF">GTA08_BOTSDO12663</name>
    <name evidence="2" type="ORF">GTA08_BOTSDO14000</name>
</gene>
<dbReference type="EMBL" id="WWBZ02000008">
    <property type="protein sequence ID" value="KAF4311858.1"/>
    <property type="molecule type" value="Genomic_DNA"/>
</dbReference>
<proteinExistence type="predicted"/>
<evidence type="ECO:0000313" key="2">
    <source>
        <dbReference type="EMBL" id="KAF4310455.1"/>
    </source>
</evidence>
<evidence type="ECO:0000313" key="4">
    <source>
        <dbReference type="Proteomes" id="UP000572817"/>
    </source>
</evidence>
<protein>
    <submittedName>
        <fullName evidence="2">Uncharacterized protein</fullName>
    </submittedName>
</protein>
<dbReference type="AlphaFoldDB" id="A0A8H4IZV7"/>
<organism evidence="2 4">
    <name type="scientific">Botryosphaeria dothidea</name>
    <dbReference type="NCBI Taxonomy" id="55169"/>
    <lineage>
        <taxon>Eukaryota</taxon>
        <taxon>Fungi</taxon>
        <taxon>Dikarya</taxon>
        <taxon>Ascomycota</taxon>
        <taxon>Pezizomycotina</taxon>
        <taxon>Dothideomycetes</taxon>
        <taxon>Dothideomycetes incertae sedis</taxon>
        <taxon>Botryosphaeriales</taxon>
        <taxon>Botryosphaeriaceae</taxon>
        <taxon>Botryosphaeria</taxon>
    </lineage>
</organism>
<keyword evidence="4" id="KW-1185">Reference proteome</keyword>
<comment type="caution">
    <text evidence="2">The sequence shown here is derived from an EMBL/GenBank/DDBJ whole genome shotgun (WGS) entry which is preliminary data.</text>
</comment>
<dbReference type="EMBL" id="WWBZ02000015">
    <property type="protein sequence ID" value="KAF4310455.1"/>
    <property type="molecule type" value="Genomic_DNA"/>
</dbReference>
<dbReference type="Proteomes" id="UP000572817">
    <property type="component" value="Unassembled WGS sequence"/>
</dbReference>
<feature type="compositionally biased region" description="Gly residues" evidence="1">
    <location>
        <begin position="76"/>
        <end position="86"/>
    </location>
</feature>